<dbReference type="EMBL" id="JANRMS010000314">
    <property type="protein sequence ID" value="KAJ3542094.1"/>
    <property type="molecule type" value="Genomic_DNA"/>
</dbReference>
<evidence type="ECO:0000313" key="2">
    <source>
        <dbReference type="Proteomes" id="UP001148629"/>
    </source>
</evidence>
<proteinExistence type="predicted"/>
<organism evidence="1 2">
    <name type="scientific">Fusarium decemcellulare</name>
    <dbReference type="NCBI Taxonomy" id="57161"/>
    <lineage>
        <taxon>Eukaryota</taxon>
        <taxon>Fungi</taxon>
        <taxon>Dikarya</taxon>
        <taxon>Ascomycota</taxon>
        <taxon>Pezizomycotina</taxon>
        <taxon>Sordariomycetes</taxon>
        <taxon>Hypocreomycetidae</taxon>
        <taxon>Hypocreales</taxon>
        <taxon>Nectriaceae</taxon>
        <taxon>Fusarium</taxon>
        <taxon>Fusarium decemcellulare species complex</taxon>
    </lineage>
</organism>
<dbReference type="Proteomes" id="UP001148629">
    <property type="component" value="Unassembled WGS sequence"/>
</dbReference>
<sequence>MWLVHSGVGEVFVFVGLAQHIQVDNRPMYALRARGFEPSQENFRSISEAVVTYVSEIRRRQPQGPYALAGYSYGTMLAFEIAKSLESGGEEVGFLGSFNLPPHIKTRMRQLSWNMCILHLAQFLGLITESRVEGVLTGDSGYLDASTAAALAHVLDIADMTRMRELGLGSRELARWADVAHGLQSMAVDYEPSGNVAVIDVFHAEPLKVAASSREEWVTDQLGKWRDFCRTKPRFHEVGGANYTMIDQDHVGPFSETLREALHARGI</sequence>
<comment type="caution">
    <text evidence="1">The sequence shown here is derived from an EMBL/GenBank/DDBJ whole genome shotgun (WGS) entry which is preliminary data.</text>
</comment>
<protein>
    <submittedName>
        <fullName evidence="1">Uncharacterized protein</fullName>
    </submittedName>
</protein>
<evidence type="ECO:0000313" key="1">
    <source>
        <dbReference type="EMBL" id="KAJ3542094.1"/>
    </source>
</evidence>
<accession>A0ACC1SLB6</accession>
<gene>
    <name evidence="1" type="ORF">NM208_g4283</name>
</gene>
<reference evidence="1" key="1">
    <citation type="submission" date="2022-08" db="EMBL/GenBank/DDBJ databases">
        <title>Genome Sequence of Fusarium decemcellulare.</title>
        <authorList>
            <person name="Buettner E."/>
        </authorList>
    </citation>
    <scope>NUCLEOTIDE SEQUENCE</scope>
    <source>
        <strain evidence="1">Babe19</strain>
    </source>
</reference>
<name>A0ACC1SLB6_9HYPO</name>
<keyword evidence="2" id="KW-1185">Reference proteome</keyword>